<evidence type="ECO:0000256" key="1">
    <source>
        <dbReference type="ARBA" id="ARBA00006500"/>
    </source>
</evidence>
<dbReference type="RefSeq" id="WP_377907137.1">
    <property type="nucleotide sequence ID" value="NZ_JBHRZS010000007.1"/>
</dbReference>
<comment type="similarity">
    <text evidence="1">Belongs to the acyl-ACP thioesterase family.</text>
</comment>
<feature type="domain" description="Acyl-ACP thioesterase N-terminal hotdog" evidence="8">
    <location>
        <begin position="10"/>
        <end position="126"/>
    </location>
</feature>
<dbReference type="PANTHER" id="PTHR31727">
    <property type="entry name" value="OLEOYL-ACYL CARRIER PROTEIN THIOESTERASE 1, CHLOROPLASTIC"/>
    <property type="match status" value="1"/>
</dbReference>
<evidence type="ECO:0000256" key="5">
    <source>
        <dbReference type="ARBA" id="ARBA00022946"/>
    </source>
</evidence>
<dbReference type="Pfam" id="PF20791">
    <property type="entry name" value="Acyl-ACP_TE_C"/>
    <property type="match status" value="1"/>
</dbReference>
<dbReference type="Gene3D" id="3.10.129.10">
    <property type="entry name" value="Hotdog Thioesterase"/>
    <property type="match status" value="1"/>
</dbReference>
<evidence type="ECO:0000256" key="7">
    <source>
        <dbReference type="ARBA" id="ARBA00023160"/>
    </source>
</evidence>
<dbReference type="InterPro" id="IPR029069">
    <property type="entry name" value="HotDog_dom_sf"/>
</dbReference>
<keyword evidence="7" id="KW-0275">Fatty acid biosynthesis</keyword>
<dbReference type="Proteomes" id="UP001595805">
    <property type="component" value="Unassembled WGS sequence"/>
</dbReference>
<name>A0ABV8AXZ7_9BACT</name>
<evidence type="ECO:0000256" key="3">
    <source>
        <dbReference type="ARBA" id="ARBA00022801"/>
    </source>
</evidence>
<keyword evidence="3" id="KW-0378">Hydrolase</keyword>
<evidence type="ECO:0000259" key="8">
    <source>
        <dbReference type="Pfam" id="PF01643"/>
    </source>
</evidence>
<keyword evidence="2" id="KW-0444">Lipid biosynthesis</keyword>
<accession>A0ABV8AXZ7</accession>
<gene>
    <name evidence="10" type="ORF">ACFOSV_16445</name>
</gene>
<dbReference type="EMBL" id="JBHRZS010000007">
    <property type="protein sequence ID" value="MFC3881787.1"/>
    <property type="molecule type" value="Genomic_DNA"/>
</dbReference>
<keyword evidence="4" id="KW-0276">Fatty acid metabolism</keyword>
<protein>
    <submittedName>
        <fullName evidence="10">Acyl-[acyl-carrier-protein] thioesterase</fullName>
    </submittedName>
</protein>
<dbReference type="Pfam" id="PF01643">
    <property type="entry name" value="Acyl-ACP_TE"/>
    <property type="match status" value="1"/>
</dbReference>
<feature type="domain" description="Acyl-ACP thioesterase-like C-terminal" evidence="9">
    <location>
        <begin position="157"/>
        <end position="212"/>
    </location>
</feature>
<organism evidence="10 11">
    <name type="scientific">Algoriphagus namhaensis</name>
    <dbReference type="NCBI Taxonomy" id="915353"/>
    <lineage>
        <taxon>Bacteria</taxon>
        <taxon>Pseudomonadati</taxon>
        <taxon>Bacteroidota</taxon>
        <taxon>Cytophagia</taxon>
        <taxon>Cytophagales</taxon>
        <taxon>Cyclobacteriaceae</taxon>
        <taxon>Algoriphagus</taxon>
    </lineage>
</organism>
<reference evidence="11" key="1">
    <citation type="journal article" date="2019" name="Int. J. Syst. Evol. Microbiol.">
        <title>The Global Catalogue of Microorganisms (GCM) 10K type strain sequencing project: providing services to taxonomists for standard genome sequencing and annotation.</title>
        <authorList>
            <consortium name="The Broad Institute Genomics Platform"/>
            <consortium name="The Broad Institute Genome Sequencing Center for Infectious Disease"/>
            <person name="Wu L."/>
            <person name="Ma J."/>
        </authorList>
    </citation>
    <scope>NUCLEOTIDE SEQUENCE [LARGE SCALE GENOMIC DNA]</scope>
    <source>
        <strain evidence="11">CCUG 60523</strain>
    </source>
</reference>
<keyword evidence="11" id="KW-1185">Reference proteome</keyword>
<sequence length="239" mass="27397">MKVNGQDFQFGMEAEVHSFQVSPEGKISTYALADWFQEIAWRHANSAGFGTNLSENHQMWALARLAIKAEKRPAWGETMKIYTAGRGVNKIFAFREFLLTDLDGNPLVTGMSSWLLLDSVSKRPQRPESVLPKELFDPELKPMWEPEKVQAQGEIKNQIHIQVKPSDLDLNRHVNNTIYIRWAEDLIIQAGLEPKFCGINYLSECHLNDEVTLELFESEGDFFVEGKVKEKRVFSSHWA</sequence>
<dbReference type="SUPFAM" id="SSF54637">
    <property type="entry name" value="Thioesterase/thiol ester dehydrase-isomerase"/>
    <property type="match status" value="2"/>
</dbReference>
<keyword evidence="6" id="KW-0443">Lipid metabolism</keyword>
<dbReference type="InterPro" id="IPR049427">
    <property type="entry name" value="Acyl-ACP_TE_C"/>
</dbReference>
<evidence type="ECO:0000259" key="9">
    <source>
        <dbReference type="Pfam" id="PF20791"/>
    </source>
</evidence>
<evidence type="ECO:0000313" key="11">
    <source>
        <dbReference type="Proteomes" id="UP001595805"/>
    </source>
</evidence>
<evidence type="ECO:0000256" key="4">
    <source>
        <dbReference type="ARBA" id="ARBA00022832"/>
    </source>
</evidence>
<dbReference type="InterPro" id="IPR002864">
    <property type="entry name" value="Acyl-ACP_thioesterase_NHD"/>
</dbReference>
<dbReference type="InterPro" id="IPR045023">
    <property type="entry name" value="FATA/B"/>
</dbReference>
<dbReference type="PANTHER" id="PTHR31727:SF6">
    <property type="entry name" value="OLEOYL-ACYL CARRIER PROTEIN THIOESTERASE 1, CHLOROPLASTIC"/>
    <property type="match status" value="1"/>
</dbReference>
<evidence type="ECO:0000313" key="10">
    <source>
        <dbReference type="EMBL" id="MFC3881787.1"/>
    </source>
</evidence>
<comment type="caution">
    <text evidence="10">The sequence shown here is derived from an EMBL/GenBank/DDBJ whole genome shotgun (WGS) entry which is preliminary data.</text>
</comment>
<keyword evidence="5" id="KW-0809">Transit peptide</keyword>
<evidence type="ECO:0000256" key="6">
    <source>
        <dbReference type="ARBA" id="ARBA00023098"/>
    </source>
</evidence>
<proteinExistence type="inferred from homology"/>
<evidence type="ECO:0000256" key="2">
    <source>
        <dbReference type="ARBA" id="ARBA00022516"/>
    </source>
</evidence>